<evidence type="ECO:0000313" key="1">
    <source>
        <dbReference type="EMBL" id="SUB28766.1"/>
    </source>
</evidence>
<organism evidence="2 3">
    <name type="scientific">[Pasteurella] mairii</name>
    <dbReference type="NCBI Taxonomy" id="757"/>
    <lineage>
        <taxon>Bacteria</taxon>
        <taxon>Pseudomonadati</taxon>
        <taxon>Pseudomonadota</taxon>
        <taxon>Gammaproteobacteria</taxon>
        <taxon>Pasteurellales</taxon>
        <taxon>Pasteurellaceae</taxon>
    </lineage>
</organism>
<name>A0A379B412_9PAST</name>
<protein>
    <submittedName>
        <fullName evidence="2">Uncharacterized protein</fullName>
    </submittedName>
</protein>
<gene>
    <name evidence="1" type="ORF">NCTC10699_00025</name>
    <name evidence="2" type="ORF">NCTC10699_00981</name>
</gene>
<evidence type="ECO:0000313" key="2">
    <source>
        <dbReference type="EMBL" id="SUB33365.1"/>
    </source>
</evidence>
<dbReference type="Proteomes" id="UP000254280">
    <property type="component" value="Unassembled WGS sequence"/>
</dbReference>
<reference evidence="2 3" key="1">
    <citation type="submission" date="2018-06" db="EMBL/GenBank/DDBJ databases">
        <authorList>
            <consortium name="Pathogen Informatics"/>
            <person name="Doyle S."/>
        </authorList>
    </citation>
    <scope>NUCLEOTIDE SEQUENCE [LARGE SCALE GENOMIC DNA]</scope>
    <source>
        <strain evidence="2 3">NCTC10699</strain>
    </source>
</reference>
<proteinExistence type="predicted"/>
<evidence type="ECO:0000313" key="3">
    <source>
        <dbReference type="Proteomes" id="UP000254280"/>
    </source>
</evidence>
<keyword evidence="3" id="KW-1185">Reference proteome</keyword>
<dbReference type="EMBL" id="UGSS01000001">
    <property type="protein sequence ID" value="SUB28766.1"/>
    <property type="molecule type" value="Genomic_DNA"/>
</dbReference>
<dbReference type="AlphaFoldDB" id="A0A379B412"/>
<sequence length="38" mass="4555">MKTKDELLRELADWLLCGMITKDELLELIEQYDVELPF</sequence>
<dbReference type="EMBL" id="UGSS01000002">
    <property type="protein sequence ID" value="SUB33365.1"/>
    <property type="molecule type" value="Genomic_DNA"/>
</dbReference>
<accession>A0A379B412</accession>